<dbReference type="InterPro" id="IPR014729">
    <property type="entry name" value="Rossmann-like_a/b/a_fold"/>
</dbReference>
<reference evidence="3 4" key="1">
    <citation type="submission" date="2016-10" db="EMBL/GenBank/DDBJ databases">
        <title>Genome sequence of a sulfur-reducing bacterium Desulfurobacterium indicum K6013.</title>
        <authorList>
            <person name="Cao J."/>
            <person name="Shao Z."/>
            <person name="Alain K."/>
            <person name="Jebbar M."/>
        </authorList>
    </citation>
    <scope>NUCLEOTIDE SEQUENCE [LARGE SCALE GENOMIC DNA]</scope>
    <source>
        <strain evidence="3 4">K6013</strain>
    </source>
</reference>
<evidence type="ECO:0000313" key="3">
    <source>
        <dbReference type="EMBL" id="OMH40333.1"/>
    </source>
</evidence>
<dbReference type="PRINTS" id="PR01438">
    <property type="entry name" value="UNVRSLSTRESS"/>
</dbReference>
<dbReference type="PANTHER" id="PTHR46268:SF15">
    <property type="entry name" value="UNIVERSAL STRESS PROTEIN HP_0031"/>
    <property type="match status" value="1"/>
</dbReference>
<comment type="similarity">
    <text evidence="1">Belongs to the universal stress protein A family.</text>
</comment>
<dbReference type="RefSeq" id="WP_076713173.1">
    <property type="nucleotide sequence ID" value="NZ_MOEN01000020.1"/>
</dbReference>
<dbReference type="EMBL" id="MOEN01000020">
    <property type="protein sequence ID" value="OMH40333.1"/>
    <property type="molecule type" value="Genomic_DNA"/>
</dbReference>
<protein>
    <recommendedName>
        <fullName evidence="2">UspA domain-containing protein</fullName>
    </recommendedName>
</protein>
<comment type="caution">
    <text evidence="3">The sequence shown here is derived from an EMBL/GenBank/DDBJ whole genome shotgun (WGS) entry which is preliminary data.</text>
</comment>
<dbReference type="Pfam" id="PF00582">
    <property type="entry name" value="Usp"/>
    <property type="match status" value="2"/>
</dbReference>
<evidence type="ECO:0000313" key="4">
    <source>
        <dbReference type="Proteomes" id="UP000187408"/>
    </source>
</evidence>
<dbReference type="InterPro" id="IPR006016">
    <property type="entry name" value="UspA"/>
</dbReference>
<dbReference type="STRING" id="1914305.BLW93_05860"/>
<evidence type="ECO:0000256" key="1">
    <source>
        <dbReference type="ARBA" id="ARBA00008791"/>
    </source>
</evidence>
<feature type="domain" description="UspA" evidence="2">
    <location>
        <begin position="4"/>
        <end position="142"/>
    </location>
</feature>
<keyword evidence="4" id="KW-1185">Reference proteome</keyword>
<accession>A0A1R1MKP4</accession>
<dbReference type="InterPro" id="IPR006015">
    <property type="entry name" value="Universal_stress_UspA"/>
</dbReference>
<evidence type="ECO:0000259" key="2">
    <source>
        <dbReference type="Pfam" id="PF00582"/>
    </source>
</evidence>
<proteinExistence type="inferred from homology"/>
<dbReference type="SUPFAM" id="SSF52402">
    <property type="entry name" value="Adenine nucleotide alpha hydrolases-like"/>
    <property type="match status" value="2"/>
</dbReference>
<name>A0A1R1MKP4_9BACT</name>
<organism evidence="3 4">
    <name type="scientific">Desulfurobacterium indicum</name>
    <dbReference type="NCBI Taxonomy" id="1914305"/>
    <lineage>
        <taxon>Bacteria</taxon>
        <taxon>Pseudomonadati</taxon>
        <taxon>Aquificota</taxon>
        <taxon>Aquificia</taxon>
        <taxon>Desulfurobacteriales</taxon>
        <taxon>Desulfurobacteriaceae</taxon>
        <taxon>Desulfurobacterium</taxon>
    </lineage>
</organism>
<gene>
    <name evidence="3" type="ORF">BLW93_05860</name>
</gene>
<dbReference type="PANTHER" id="PTHR46268">
    <property type="entry name" value="STRESS RESPONSE PROTEIN NHAX"/>
    <property type="match status" value="1"/>
</dbReference>
<dbReference type="CDD" id="cd00293">
    <property type="entry name" value="USP-like"/>
    <property type="match status" value="2"/>
</dbReference>
<dbReference type="Gene3D" id="3.40.50.620">
    <property type="entry name" value="HUPs"/>
    <property type="match status" value="2"/>
</dbReference>
<dbReference type="AlphaFoldDB" id="A0A1R1MKP4"/>
<sequence>MKVLFPTIFEKFSFGILRELIKLKKAGLKEIVFLYVIEPEKVIVPKTGELLKSELEKEKKKAEEGFKKWKLLLEEYGIEASYHVKMGKAVEKILETAIEENTDLVILGHRKKRSFFGILFSSLGSTALTFIKVTAFPVLVFPSTFKEHEKVSIFENIILATDLSKNSFRTIEYLLKFQPLIDKVTVVHVLKNGDKDLETEEKLKEIVEHIKSTGIKEATYKIIQNNEPADAILDLAQKENATSIAMGIIGTHEEARMKYNLFWFGSVAQKVTDEADIPVLLVPPEREAKKIEELVEDED</sequence>
<feature type="domain" description="UspA" evidence="2">
    <location>
        <begin position="154"/>
        <end position="283"/>
    </location>
</feature>
<dbReference type="OrthoDB" id="11973at2"/>
<dbReference type="Proteomes" id="UP000187408">
    <property type="component" value="Unassembled WGS sequence"/>
</dbReference>